<keyword evidence="4" id="KW-1003">Cell membrane</keyword>
<keyword evidence="5" id="KW-0997">Cell inner membrane</keyword>
<dbReference type="EMBL" id="JBEPSH010000003">
    <property type="protein sequence ID" value="MET4576366.1"/>
    <property type="molecule type" value="Genomic_DNA"/>
</dbReference>
<dbReference type="RefSeq" id="WP_354442453.1">
    <property type="nucleotide sequence ID" value="NZ_JBEPSH010000003.1"/>
</dbReference>
<organism evidence="12 13">
    <name type="scientific">Ottowia thiooxydans</name>
    <dbReference type="NCBI Taxonomy" id="219182"/>
    <lineage>
        <taxon>Bacteria</taxon>
        <taxon>Pseudomonadati</taxon>
        <taxon>Pseudomonadota</taxon>
        <taxon>Betaproteobacteria</taxon>
        <taxon>Burkholderiales</taxon>
        <taxon>Comamonadaceae</taxon>
        <taxon>Ottowia</taxon>
    </lineage>
</organism>
<evidence type="ECO:0000256" key="8">
    <source>
        <dbReference type="ARBA" id="ARBA00023136"/>
    </source>
</evidence>
<evidence type="ECO:0000313" key="13">
    <source>
        <dbReference type="Proteomes" id="UP001549320"/>
    </source>
</evidence>
<comment type="pathway">
    <text evidence="3">Porphyrin-containing compound metabolism; protoheme biosynthesis.</text>
</comment>
<evidence type="ECO:0000256" key="6">
    <source>
        <dbReference type="ARBA" id="ARBA00022692"/>
    </source>
</evidence>
<sequence length="425" mass="46644">MRAALWLVGLFAAAVALALFAGDNQGTVTIFWPPHRVDLSANLVLLLLVLLFVLIYAALRALAAVLELPRQARRWRSQQRERAANAQLLDSMVQLSAGRYLRARKAAEDALEREHSMAASGEALPQAATLRALAHLSLAASAHSLQDHSLRDSHLNKALEAAARGSAPQELREGLLMRAARWSLDDHDPSTSLQWLEGLPQGAGRRTLALRIKLKAARQARQSSDALETARLLAKHRAFSPDAARSLLRSLASELIDSAQDPAQLRTIWASLDANERAMPELALRAAQRMMALGGEGAIVREWLQPVWEQMLTLPDGFADAHGARLIRVLEAGVGQDEPGERDWLARIEAAQQANPRDPTLQYLAGMACLHRQLWGRAQLLLSQAARQLRDSGLRRSAWRALAELAEHKGDKDAAAEAWKKAALE</sequence>
<comment type="caution">
    <text evidence="12">The sequence shown here is derived from an EMBL/GenBank/DDBJ whole genome shotgun (WGS) entry which is preliminary data.</text>
</comment>
<name>A0ABV2Q5R1_9BURK</name>
<protein>
    <submittedName>
        <fullName evidence="12">HemY protein</fullName>
    </submittedName>
</protein>
<evidence type="ECO:0000256" key="7">
    <source>
        <dbReference type="ARBA" id="ARBA00022989"/>
    </source>
</evidence>
<dbReference type="Pfam" id="PF07219">
    <property type="entry name" value="HemY_N"/>
    <property type="match status" value="1"/>
</dbReference>
<reference evidence="12 13" key="1">
    <citation type="submission" date="2024-06" db="EMBL/GenBank/DDBJ databases">
        <title>Sorghum-associated microbial communities from plants grown in Nebraska, USA.</title>
        <authorList>
            <person name="Schachtman D."/>
        </authorList>
    </citation>
    <scope>NUCLEOTIDE SEQUENCE [LARGE SCALE GENOMIC DNA]</scope>
    <source>
        <strain evidence="12 13">2709</strain>
    </source>
</reference>
<evidence type="ECO:0000256" key="3">
    <source>
        <dbReference type="ARBA" id="ARBA00004744"/>
    </source>
</evidence>
<dbReference type="Gene3D" id="1.25.40.10">
    <property type="entry name" value="Tetratricopeptide repeat domain"/>
    <property type="match status" value="1"/>
</dbReference>
<feature type="transmembrane region" description="Helical" evidence="10">
    <location>
        <begin position="42"/>
        <end position="66"/>
    </location>
</feature>
<evidence type="ECO:0000256" key="5">
    <source>
        <dbReference type="ARBA" id="ARBA00022519"/>
    </source>
</evidence>
<evidence type="ECO:0000313" key="12">
    <source>
        <dbReference type="EMBL" id="MET4576366.1"/>
    </source>
</evidence>
<keyword evidence="6 10" id="KW-0812">Transmembrane</keyword>
<accession>A0ABV2Q5R1</accession>
<evidence type="ECO:0000256" key="4">
    <source>
        <dbReference type="ARBA" id="ARBA00022475"/>
    </source>
</evidence>
<keyword evidence="9" id="KW-0627">Porphyrin biosynthesis</keyword>
<keyword evidence="7 10" id="KW-1133">Transmembrane helix</keyword>
<evidence type="ECO:0000256" key="1">
    <source>
        <dbReference type="ARBA" id="ARBA00002962"/>
    </source>
</evidence>
<comment type="subcellular location">
    <subcellularLocation>
        <location evidence="2">Cell inner membrane</location>
        <topology evidence="2">Multi-pass membrane protein</topology>
    </subcellularLocation>
</comment>
<dbReference type="Proteomes" id="UP001549320">
    <property type="component" value="Unassembled WGS sequence"/>
</dbReference>
<dbReference type="NCBIfam" id="TIGR00540">
    <property type="entry name" value="TPR_hemY_coli"/>
    <property type="match status" value="1"/>
</dbReference>
<proteinExistence type="predicted"/>
<evidence type="ECO:0000256" key="9">
    <source>
        <dbReference type="ARBA" id="ARBA00023244"/>
    </source>
</evidence>
<comment type="function">
    <text evidence="1">Involved in a late step of protoheme IX synthesis.</text>
</comment>
<gene>
    <name evidence="12" type="ORF">ABIE13_001475</name>
</gene>
<dbReference type="InterPro" id="IPR010817">
    <property type="entry name" value="HemY_N"/>
</dbReference>
<dbReference type="InterPro" id="IPR011990">
    <property type="entry name" value="TPR-like_helical_dom_sf"/>
</dbReference>
<dbReference type="InterPro" id="IPR005254">
    <property type="entry name" value="Heme_biosyn_assoc_TPR_pro"/>
</dbReference>
<keyword evidence="13" id="KW-1185">Reference proteome</keyword>
<evidence type="ECO:0000256" key="10">
    <source>
        <dbReference type="SAM" id="Phobius"/>
    </source>
</evidence>
<evidence type="ECO:0000256" key="2">
    <source>
        <dbReference type="ARBA" id="ARBA00004429"/>
    </source>
</evidence>
<keyword evidence="8 10" id="KW-0472">Membrane</keyword>
<feature type="domain" description="HemY N-terminal" evidence="11">
    <location>
        <begin position="26"/>
        <end position="116"/>
    </location>
</feature>
<evidence type="ECO:0000259" key="11">
    <source>
        <dbReference type="Pfam" id="PF07219"/>
    </source>
</evidence>